<organism evidence="1 2">
    <name type="scientific">Escherichia coli</name>
    <dbReference type="NCBI Taxonomy" id="562"/>
    <lineage>
        <taxon>Bacteria</taxon>
        <taxon>Pseudomonadati</taxon>
        <taxon>Pseudomonadota</taxon>
        <taxon>Gammaproteobacteria</taxon>
        <taxon>Enterobacterales</taxon>
        <taxon>Enterobacteriaceae</taxon>
        <taxon>Escherichia</taxon>
    </lineage>
</organism>
<evidence type="ECO:0000313" key="1">
    <source>
        <dbReference type="EMBL" id="EFC2248680.1"/>
    </source>
</evidence>
<name>A0A0L1BI44_ECOLX</name>
<proteinExistence type="predicted"/>
<protein>
    <submittedName>
        <fullName evidence="1">Uncharacterized protein</fullName>
    </submittedName>
</protein>
<dbReference type="AlphaFoldDB" id="A0A0L1BI44"/>
<comment type="caution">
    <text evidence="1">The sequence shown here is derived from an EMBL/GenBank/DDBJ whole genome shotgun (WGS) entry which is preliminary data.</text>
</comment>
<gene>
    <name evidence="1" type="ORF">E5H86_23335</name>
</gene>
<dbReference type="Proteomes" id="UP000531916">
    <property type="component" value="Unassembled WGS sequence"/>
</dbReference>
<accession>A0A0L1BI44</accession>
<reference evidence="1 2" key="1">
    <citation type="submission" date="2019-04" db="EMBL/GenBank/DDBJ databases">
        <authorList>
            <consortium name="NARMS: The National Antimicrobial Resistance Monitoring System"/>
        </authorList>
    </citation>
    <scope>NUCLEOTIDE SEQUENCE [LARGE SCALE GENOMIC DNA]</scope>
    <source>
        <strain evidence="1 2">FSIS11919500</strain>
    </source>
</reference>
<sequence>MYKIFNTILVLIILIAGYIATSTYIVYLNGECRNEWECPPPAFGVSILLILICSGLLIAGALLRKFFRK</sequence>
<dbReference type="EMBL" id="AASEPP010000055">
    <property type="protein sequence ID" value="EFC2248680.1"/>
    <property type="molecule type" value="Genomic_DNA"/>
</dbReference>
<evidence type="ECO:0000313" key="2">
    <source>
        <dbReference type="Proteomes" id="UP000531916"/>
    </source>
</evidence>